<dbReference type="STRING" id="1314778.A0A5C3Q079"/>
<feature type="compositionally biased region" description="Acidic residues" evidence="1">
    <location>
        <begin position="1000"/>
        <end position="1060"/>
    </location>
</feature>
<dbReference type="InParanoid" id="A0A5C3Q079"/>
<feature type="region of interest" description="Disordered" evidence="1">
    <location>
        <begin position="982"/>
        <end position="1066"/>
    </location>
</feature>
<dbReference type="EMBL" id="ML210968">
    <property type="protein sequence ID" value="TFK94497.1"/>
    <property type="molecule type" value="Genomic_DNA"/>
</dbReference>
<evidence type="ECO:0000313" key="3">
    <source>
        <dbReference type="Proteomes" id="UP000308197"/>
    </source>
</evidence>
<feature type="region of interest" description="Disordered" evidence="1">
    <location>
        <begin position="554"/>
        <end position="594"/>
    </location>
</feature>
<dbReference type="Pfam" id="PF18759">
    <property type="entry name" value="Plavaka"/>
    <property type="match status" value="1"/>
</dbReference>
<proteinExistence type="predicted"/>
<name>A0A5C3Q079_9APHY</name>
<dbReference type="InterPro" id="IPR041078">
    <property type="entry name" value="Plavaka"/>
</dbReference>
<feature type="compositionally biased region" description="Polar residues" evidence="1">
    <location>
        <begin position="569"/>
        <end position="585"/>
    </location>
</feature>
<protein>
    <submittedName>
        <fullName evidence="2">Uncharacterized protein</fullName>
    </submittedName>
</protein>
<keyword evidence="3" id="KW-1185">Reference proteome</keyword>
<dbReference type="AlphaFoldDB" id="A0A5C3Q079"/>
<dbReference type="Proteomes" id="UP000308197">
    <property type="component" value="Unassembled WGS sequence"/>
</dbReference>
<accession>A0A5C3Q079</accession>
<reference evidence="2 3" key="1">
    <citation type="journal article" date="2019" name="Nat. Ecol. Evol.">
        <title>Megaphylogeny resolves global patterns of mushroom evolution.</title>
        <authorList>
            <person name="Varga T."/>
            <person name="Krizsan K."/>
            <person name="Foldi C."/>
            <person name="Dima B."/>
            <person name="Sanchez-Garcia M."/>
            <person name="Sanchez-Ramirez S."/>
            <person name="Szollosi G.J."/>
            <person name="Szarkandi J.G."/>
            <person name="Papp V."/>
            <person name="Albert L."/>
            <person name="Andreopoulos W."/>
            <person name="Angelini C."/>
            <person name="Antonin V."/>
            <person name="Barry K.W."/>
            <person name="Bougher N.L."/>
            <person name="Buchanan P."/>
            <person name="Buyck B."/>
            <person name="Bense V."/>
            <person name="Catcheside P."/>
            <person name="Chovatia M."/>
            <person name="Cooper J."/>
            <person name="Damon W."/>
            <person name="Desjardin D."/>
            <person name="Finy P."/>
            <person name="Geml J."/>
            <person name="Haridas S."/>
            <person name="Hughes K."/>
            <person name="Justo A."/>
            <person name="Karasinski D."/>
            <person name="Kautmanova I."/>
            <person name="Kiss B."/>
            <person name="Kocsube S."/>
            <person name="Kotiranta H."/>
            <person name="LaButti K.M."/>
            <person name="Lechner B.E."/>
            <person name="Liimatainen K."/>
            <person name="Lipzen A."/>
            <person name="Lukacs Z."/>
            <person name="Mihaltcheva S."/>
            <person name="Morgado L.N."/>
            <person name="Niskanen T."/>
            <person name="Noordeloos M.E."/>
            <person name="Ohm R.A."/>
            <person name="Ortiz-Santana B."/>
            <person name="Ovrebo C."/>
            <person name="Racz N."/>
            <person name="Riley R."/>
            <person name="Savchenko A."/>
            <person name="Shiryaev A."/>
            <person name="Soop K."/>
            <person name="Spirin V."/>
            <person name="Szebenyi C."/>
            <person name="Tomsovsky M."/>
            <person name="Tulloss R.E."/>
            <person name="Uehling J."/>
            <person name="Grigoriev I.V."/>
            <person name="Vagvolgyi C."/>
            <person name="Papp T."/>
            <person name="Martin F.M."/>
            <person name="Miettinen O."/>
            <person name="Hibbett D.S."/>
            <person name="Nagy L.G."/>
        </authorList>
    </citation>
    <scope>NUCLEOTIDE SEQUENCE [LARGE SCALE GENOMIC DNA]</scope>
    <source>
        <strain evidence="2 3">HHB13444</strain>
    </source>
</reference>
<sequence length="1066" mass="121930">MRWLYNGTTQKTPGELTKLIHDVFMAPEYVREDLANFDAARENGRLDKFLATSNAFSADDGWREASVELRLPKEGVAHTSEDAAPTFKVVNVFVRSLTEVIKAGYQESRATRFHLFPFKLFWQRKPASPGAPPPPPMRLWSDTYNSDAMLEDHEKIQEKARTDREPGDTEDVEYAVAPILLYSDSTHLASFGTAALWPIYSFFGALTKYIRCRPNAFAAHHIAYIPSLPASIQQAYRDIFGTSASTATLKMCKRDLMQQIWHLLLDEEFIKAYVHGILVKCGDGVTRRLFPRIPQYSADYPEKCLIACIKHLAGFPCPACLMPKDDIDNMGTVNDMKNRTRLRRTLANDRYIRETVKAARKKIFEQGYAPEGATVDDALKLTSITSSRSAFADKLGEFGLNVYDILVPDLMHEFELGVWKFVFTHLVRVLIAAGGDRVQEMDRRFALMPTFGRDTIRRFGANVSAMKKLAARDFEDILQCSYFVFEGLLDEPYNDHVLKLISVLATWHALAKLRLHSEATLTYFEQVTKKLGEAMRAFERHVCSAFDTRELPSETIARQRRKARKSAATSGQQDTGASDAQTGNVRTAKKKKFNKKTYKYHRLGDYVASIRRHGTTDNTSTQPGELEHKRVKRFYALTNKNVKFAWQIARLQRRQQYLHGRGSYSAPPPKKMKKKSRACYVRRAPLRAPVQLPFDTEEPLAPCSPKEHTQIAEEQANSVNIRALIAQNRSDPSFNDFRSMLDTHIFQRLEALAGRPTSREPTSEERRSIRVEKDLMWLHKVMRVNWTSYDMRRDQSSVNPRTHPDIMMLAPPDSSHPYLYARIVTVFHVNAFRIEAADTEQLDTQLLQVLWIRWLDLDTMRPGGFERMRPHRVKFASAGDEPFGFISPEQVLRGVHIVPAPHYGLADTPSLPHRVIQRATTRRDQAMDEDDCDDQPRKDDFKFYYIAMWSDRDLFMRFLGGGVGHEEHQTDDVPVMVVDEDEEMADEPSGQVSGLQEEQVGSDEEEDDMEGGREEEEEEEDGDDRENDHEDGDEDEDEDEEPDLGPEDGEGDEGIDEFEQNDYAPY</sequence>
<evidence type="ECO:0000313" key="2">
    <source>
        <dbReference type="EMBL" id="TFK94497.1"/>
    </source>
</evidence>
<gene>
    <name evidence="2" type="ORF">K466DRAFT_476226</name>
</gene>
<organism evidence="2 3">
    <name type="scientific">Polyporus arcularius HHB13444</name>
    <dbReference type="NCBI Taxonomy" id="1314778"/>
    <lineage>
        <taxon>Eukaryota</taxon>
        <taxon>Fungi</taxon>
        <taxon>Dikarya</taxon>
        <taxon>Basidiomycota</taxon>
        <taxon>Agaricomycotina</taxon>
        <taxon>Agaricomycetes</taxon>
        <taxon>Polyporales</taxon>
        <taxon>Polyporaceae</taxon>
        <taxon>Polyporus</taxon>
    </lineage>
</organism>
<evidence type="ECO:0000256" key="1">
    <source>
        <dbReference type="SAM" id="MobiDB-lite"/>
    </source>
</evidence>